<dbReference type="InterPro" id="IPR013083">
    <property type="entry name" value="Znf_RING/FYVE/PHD"/>
</dbReference>
<proteinExistence type="predicted"/>
<keyword evidence="3" id="KW-0862">Zinc</keyword>
<evidence type="ECO:0000256" key="2">
    <source>
        <dbReference type="ARBA" id="ARBA00022771"/>
    </source>
</evidence>
<reference evidence="7" key="1">
    <citation type="submission" date="2014-08" db="EMBL/GenBank/DDBJ databases">
        <authorList>
            <person name="Senf B."/>
            <person name="Petzold A."/>
            <person name="Downie B.R."/>
            <person name="Koch P."/>
            <person name="Platzer M."/>
        </authorList>
    </citation>
    <scope>NUCLEOTIDE SEQUENCE [LARGE SCALE GENOMIC DNA]</scope>
    <source>
        <strain evidence="7">GRZ</strain>
    </source>
</reference>
<keyword evidence="1" id="KW-0479">Metal-binding</keyword>
<dbReference type="GO" id="GO:0005737">
    <property type="term" value="C:cytoplasm"/>
    <property type="evidence" value="ECO:0007669"/>
    <property type="project" value="InterPro"/>
</dbReference>
<reference evidence="7" key="3">
    <citation type="submission" date="2025-09" db="UniProtKB">
        <authorList>
            <consortium name="Ensembl"/>
        </authorList>
    </citation>
    <scope>IDENTIFICATION</scope>
</reference>
<evidence type="ECO:0000313" key="7">
    <source>
        <dbReference type="Ensembl" id="ENSNFUP00015028880.1"/>
    </source>
</evidence>
<dbReference type="GO" id="GO:0008270">
    <property type="term" value="F:zinc ion binding"/>
    <property type="evidence" value="ECO:0007669"/>
    <property type="project" value="UniProtKB-KW"/>
</dbReference>
<evidence type="ECO:0000313" key="8">
    <source>
        <dbReference type="Proteomes" id="UP000694548"/>
    </source>
</evidence>
<keyword evidence="8" id="KW-1185">Reference proteome</keyword>
<dbReference type="InterPro" id="IPR008087">
    <property type="entry name" value="AIRE"/>
</dbReference>
<evidence type="ECO:0000256" key="4">
    <source>
        <dbReference type="PROSITE-ProRule" id="PRU00146"/>
    </source>
</evidence>
<dbReference type="InterPro" id="IPR019787">
    <property type="entry name" value="Znf_PHD-finger"/>
</dbReference>
<dbReference type="GO" id="GO:0006959">
    <property type="term" value="P:humoral immune response"/>
    <property type="evidence" value="ECO:0007669"/>
    <property type="project" value="InterPro"/>
</dbReference>
<evidence type="ECO:0000256" key="3">
    <source>
        <dbReference type="ARBA" id="ARBA00022833"/>
    </source>
</evidence>
<dbReference type="PANTHER" id="PTHR46386:SF11">
    <property type="entry name" value="AUTOIMMUNE REGULATOR"/>
    <property type="match status" value="1"/>
</dbReference>
<dbReference type="PROSITE" id="PS50016">
    <property type="entry name" value="ZF_PHD_2"/>
    <property type="match status" value="1"/>
</dbReference>
<dbReference type="AlphaFoldDB" id="A0A8C6M4L8"/>
<evidence type="ECO:0000259" key="6">
    <source>
        <dbReference type="PROSITE" id="PS51414"/>
    </source>
</evidence>
<dbReference type="InterPro" id="IPR043563">
    <property type="entry name" value="Sp110/Sp140/Sp140L-like"/>
</dbReference>
<dbReference type="GO" id="GO:0003677">
    <property type="term" value="F:DNA binding"/>
    <property type="evidence" value="ECO:0007669"/>
    <property type="project" value="InterPro"/>
</dbReference>
<evidence type="ECO:0000256" key="1">
    <source>
        <dbReference type="ARBA" id="ARBA00022723"/>
    </source>
</evidence>
<dbReference type="Gene3D" id="3.30.40.10">
    <property type="entry name" value="Zinc/RING finger domain, C3HC4 (zinc finger)"/>
    <property type="match status" value="2"/>
</dbReference>
<dbReference type="PROSITE" id="PS51414">
    <property type="entry name" value="HSR"/>
    <property type="match status" value="1"/>
</dbReference>
<reference evidence="7" key="2">
    <citation type="submission" date="2025-08" db="UniProtKB">
        <authorList>
            <consortium name="Ensembl"/>
        </authorList>
    </citation>
    <scope>IDENTIFICATION</scope>
</reference>
<feature type="domain" description="PHD-type" evidence="5">
    <location>
        <begin position="169"/>
        <end position="216"/>
    </location>
</feature>
<dbReference type="Ensembl" id="ENSNFUT00015030169.1">
    <property type="protein sequence ID" value="ENSNFUP00015028880.1"/>
    <property type="gene ID" value="ENSNFUG00015013977.1"/>
</dbReference>
<dbReference type="GO" id="GO:0005634">
    <property type="term" value="C:nucleus"/>
    <property type="evidence" value="ECO:0007669"/>
    <property type="project" value="InterPro"/>
</dbReference>
<dbReference type="InterPro" id="IPR011011">
    <property type="entry name" value="Znf_FYVE_PHD"/>
</dbReference>
<dbReference type="PRINTS" id="PR01711">
    <property type="entry name" value="AIREGULATOR"/>
</dbReference>
<sequence>MSRVEVFRESNLQALLREIRTDIAMAVDDSFPLVHGLADKNIITEKLLKDTLEKESSEGIHKAVYFLLSWVLEQSMPTIRAFWSNLSKDYNADSYPRLQNLLHFFIFKSIGLSRKCIKVPEVFYAQCLADETKSEMSARTSFNHQGETAASMVLTIRDSDSSACSHCNDDECAVCKDGGELICCDGCPRAFHLACLKPPLSSLPIGSWRCEWCCRHRLKREDTLSAQPQQTNTTSSISMTGGLFCSAPSFSITSVTTSLNVSGDRNQQSGGELVGEMEVCEVCHHGGGDLTHCLQCLKCFHTHCHFSKQQKSLTNAKSLLFVCVQVTKNVQNTLSQDQSSFMSEPVVNKEELDSILGDVSETTDSVLMEL</sequence>
<dbReference type="GeneTree" id="ENSGT00940000161104"/>
<dbReference type="SUPFAM" id="SSF57903">
    <property type="entry name" value="FYVE/PHD zinc finger"/>
    <property type="match status" value="2"/>
</dbReference>
<dbReference type="Proteomes" id="UP000694548">
    <property type="component" value="Chromosome sgr09"/>
</dbReference>
<organism evidence="7 8">
    <name type="scientific">Nothobranchius furzeri</name>
    <name type="common">Turquoise killifish</name>
    <dbReference type="NCBI Taxonomy" id="105023"/>
    <lineage>
        <taxon>Eukaryota</taxon>
        <taxon>Metazoa</taxon>
        <taxon>Chordata</taxon>
        <taxon>Craniata</taxon>
        <taxon>Vertebrata</taxon>
        <taxon>Euteleostomi</taxon>
        <taxon>Actinopterygii</taxon>
        <taxon>Neopterygii</taxon>
        <taxon>Teleostei</taxon>
        <taxon>Neoteleostei</taxon>
        <taxon>Acanthomorphata</taxon>
        <taxon>Ovalentaria</taxon>
        <taxon>Atherinomorphae</taxon>
        <taxon>Cyprinodontiformes</taxon>
        <taxon>Nothobranchiidae</taxon>
        <taxon>Nothobranchius</taxon>
    </lineage>
</organism>
<dbReference type="InterPro" id="IPR001965">
    <property type="entry name" value="Znf_PHD"/>
</dbReference>
<dbReference type="CDD" id="cd15539">
    <property type="entry name" value="PHD1_AIRE"/>
    <property type="match status" value="1"/>
</dbReference>
<dbReference type="SMART" id="SM00249">
    <property type="entry name" value="PHD"/>
    <property type="match status" value="2"/>
</dbReference>
<dbReference type="Pfam" id="PF03172">
    <property type="entry name" value="HSR"/>
    <property type="match status" value="1"/>
</dbReference>
<dbReference type="Pfam" id="PF00628">
    <property type="entry name" value="PHD"/>
    <property type="match status" value="1"/>
</dbReference>
<keyword evidence="2 4" id="KW-0863">Zinc-finger</keyword>
<dbReference type="GO" id="GO:0045182">
    <property type="term" value="F:translation regulator activity"/>
    <property type="evidence" value="ECO:0007669"/>
    <property type="project" value="InterPro"/>
</dbReference>
<protein>
    <submittedName>
        <fullName evidence="7">Autoimmune regulator</fullName>
    </submittedName>
</protein>
<evidence type="ECO:0000259" key="5">
    <source>
        <dbReference type="PROSITE" id="PS50016"/>
    </source>
</evidence>
<feature type="domain" description="HSR" evidence="6">
    <location>
        <begin position="1"/>
        <end position="110"/>
    </location>
</feature>
<dbReference type="InterPro" id="IPR004865">
    <property type="entry name" value="HSR_dom"/>
</dbReference>
<dbReference type="PANTHER" id="PTHR46386">
    <property type="entry name" value="NUCLEAR BODY PROTEIN SP140"/>
    <property type="match status" value="1"/>
</dbReference>
<accession>A0A8C6M4L8</accession>
<dbReference type="GO" id="GO:0000981">
    <property type="term" value="F:DNA-binding transcription factor activity, RNA polymerase II-specific"/>
    <property type="evidence" value="ECO:0007669"/>
    <property type="project" value="TreeGrafter"/>
</dbReference>
<name>A0A8C6M4L8_NOTFU</name>